<reference evidence="2" key="1">
    <citation type="submission" date="2016-11" db="EMBL/GenBank/DDBJ databases">
        <title>The genome of Nicotiana attenuata.</title>
        <authorList>
            <person name="Xu S."/>
            <person name="Brockmoeller T."/>
            <person name="Gaquerel E."/>
            <person name="Navarro A."/>
            <person name="Kuhl H."/>
            <person name="Gase K."/>
            <person name="Ling Z."/>
            <person name="Zhou W."/>
            <person name="Kreitzer C."/>
            <person name="Stanke M."/>
            <person name="Tang H."/>
            <person name="Lyons E."/>
            <person name="Pandey P."/>
            <person name="Pandey S.P."/>
            <person name="Timmermann B."/>
            <person name="Baldwin I.T."/>
        </authorList>
    </citation>
    <scope>NUCLEOTIDE SEQUENCE [LARGE SCALE GENOMIC DNA]</scope>
    <source>
        <strain evidence="2">UT</strain>
    </source>
</reference>
<dbReference type="AlphaFoldDB" id="A0A1J6JBW1"/>
<dbReference type="Pfam" id="PF13087">
    <property type="entry name" value="AAA_12"/>
    <property type="match status" value="1"/>
</dbReference>
<dbReference type="Proteomes" id="UP000187609">
    <property type="component" value="Unassembled WGS sequence"/>
</dbReference>
<dbReference type="GO" id="GO:0006897">
    <property type="term" value="P:endocytosis"/>
    <property type="evidence" value="ECO:0007669"/>
    <property type="project" value="InterPro"/>
</dbReference>
<feature type="domain" description="DNA2/NAM7 helicase-like C-terminal" evidence="1">
    <location>
        <begin position="2"/>
        <end position="55"/>
    </location>
</feature>
<name>A0A1J6JBW1_NICAT</name>
<dbReference type="STRING" id="49451.A0A1J6JBW1"/>
<dbReference type="EMBL" id="MJEQ01037183">
    <property type="protein sequence ID" value="OIT07199.1"/>
    <property type="molecule type" value="Genomic_DNA"/>
</dbReference>
<protein>
    <submittedName>
        <fullName evidence="2">Protein tplate</fullName>
    </submittedName>
</protein>
<keyword evidence="3" id="KW-1185">Reference proteome</keyword>
<dbReference type="PANTHER" id="PTHR36029:SF1">
    <property type="entry name" value="PROTEIN TPLATE"/>
    <property type="match status" value="1"/>
</dbReference>
<dbReference type="InterPro" id="IPR041679">
    <property type="entry name" value="DNA2/NAM7-like_C"/>
</dbReference>
<sequence length="125" mass="13783">MAVSLFCRLSEAHPQAICALQSQYRMCAAIMELSNALIYGHRLRCGSSQVENAKIKYITLPSGPTWIKEVLNLTEIELSRVDLQVGLSGGLYFMDGSPQAVRQLRNLNSQVWLFLEPTLAAAAAN</sequence>
<evidence type="ECO:0000259" key="1">
    <source>
        <dbReference type="Pfam" id="PF13087"/>
    </source>
</evidence>
<dbReference type="Gramene" id="OIT07199">
    <property type="protein sequence ID" value="OIT07199"/>
    <property type="gene ID" value="A4A49_26838"/>
</dbReference>
<comment type="caution">
    <text evidence="2">The sequence shown here is derived from an EMBL/GenBank/DDBJ whole genome shotgun (WGS) entry which is preliminary data.</text>
</comment>
<gene>
    <name evidence="2" type="primary">TPLATE_2</name>
    <name evidence="2" type="ORF">A4A49_26838</name>
</gene>
<dbReference type="SMR" id="A0A1J6JBW1"/>
<evidence type="ECO:0000313" key="3">
    <source>
        <dbReference type="Proteomes" id="UP000187609"/>
    </source>
</evidence>
<accession>A0A1J6JBW1</accession>
<evidence type="ECO:0000313" key="2">
    <source>
        <dbReference type="EMBL" id="OIT07199.1"/>
    </source>
</evidence>
<dbReference type="InterPro" id="IPR037501">
    <property type="entry name" value="TPLATE"/>
</dbReference>
<dbReference type="PANTHER" id="PTHR36029">
    <property type="entry name" value="TSET COMPLEX MEMBER TSTA"/>
    <property type="match status" value="1"/>
</dbReference>
<organism evidence="2 3">
    <name type="scientific">Nicotiana attenuata</name>
    <name type="common">Coyote tobacco</name>
    <dbReference type="NCBI Taxonomy" id="49451"/>
    <lineage>
        <taxon>Eukaryota</taxon>
        <taxon>Viridiplantae</taxon>
        <taxon>Streptophyta</taxon>
        <taxon>Embryophyta</taxon>
        <taxon>Tracheophyta</taxon>
        <taxon>Spermatophyta</taxon>
        <taxon>Magnoliopsida</taxon>
        <taxon>eudicotyledons</taxon>
        <taxon>Gunneridae</taxon>
        <taxon>Pentapetalae</taxon>
        <taxon>asterids</taxon>
        <taxon>lamiids</taxon>
        <taxon>Solanales</taxon>
        <taxon>Solanaceae</taxon>
        <taxon>Nicotianoideae</taxon>
        <taxon>Nicotianeae</taxon>
        <taxon>Nicotiana</taxon>
    </lineage>
</organism>
<proteinExistence type="predicted"/>